<organism evidence="4 5">
    <name type="scientific">Nocardioides oleivorans</name>
    <dbReference type="NCBI Taxonomy" id="273676"/>
    <lineage>
        <taxon>Bacteria</taxon>
        <taxon>Bacillati</taxon>
        <taxon>Actinomycetota</taxon>
        <taxon>Actinomycetes</taxon>
        <taxon>Propionibacteriales</taxon>
        <taxon>Nocardioidaceae</taxon>
        <taxon>Nocardioides</taxon>
    </lineage>
</organism>
<keyword evidence="5" id="KW-1185">Reference proteome</keyword>
<dbReference type="SUPFAM" id="SSF46689">
    <property type="entry name" value="Homeodomain-like"/>
    <property type="match status" value="1"/>
</dbReference>
<evidence type="ECO:0000256" key="2">
    <source>
        <dbReference type="PROSITE-ProRule" id="PRU00335"/>
    </source>
</evidence>
<dbReference type="PROSITE" id="PS01081">
    <property type="entry name" value="HTH_TETR_1"/>
    <property type="match status" value="1"/>
</dbReference>
<dbReference type="EMBL" id="SDWT01000001">
    <property type="protein sequence ID" value="RYB93063.1"/>
    <property type="molecule type" value="Genomic_DNA"/>
</dbReference>
<dbReference type="AlphaFoldDB" id="A0A4Q2RZE2"/>
<comment type="caution">
    <text evidence="4">The sequence shown here is derived from an EMBL/GenBank/DDBJ whole genome shotgun (WGS) entry which is preliminary data.</text>
</comment>
<dbReference type="InterPro" id="IPR009057">
    <property type="entry name" value="Homeodomain-like_sf"/>
</dbReference>
<name>A0A4Q2RZE2_9ACTN</name>
<dbReference type="Proteomes" id="UP000294071">
    <property type="component" value="Unassembled WGS sequence"/>
</dbReference>
<dbReference type="InterPro" id="IPR050109">
    <property type="entry name" value="HTH-type_TetR-like_transc_reg"/>
</dbReference>
<dbReference type="PRINTS" id="PR00455">
    <property type="entry name" value="HTHTETR"/>
</dbReference>
<dbReference type="InterPro" id="IPR036271">
    <property type="entry name" value="Tet_transcr_reg_TetR-rel_C_sf"/>
</dbReference>
<feature type="DNA-binding region" description="H-T-H motif" evidence="2">
    <location>
        <begin position="67"/>
        <end position="86"/>
    </location>
</feature>
<proteinExistence type="predicted"/>
<dbReference type="OrthoDB" id="4214267at2"/>
<evidence type="ECO:0000259" key="3">
    <source>
        <dbReference type="PROSITE" id="PS50977"/>
    </source>
</evidence>
<evidence type="ECO:0000256" key="1">
    <source>
        <dbReference type="ARBA" id="ARBA00023125"/>
    </source>
</evidence>
<dbReference type="GO" id="GO:0000976">
    <property type="term" value="F:transcription cis-regulatory region binding"/>
    <property type="evidence" value="ECO:0007669"/>
    <property type="project" value="TreeGrafter"/>
</dbReference>
<dbReference type="PANTHER" id="PTHR30055">
    <property type="entry name" value="HTH-TYPE TRANSCRIPTIONAL REGULATOR RUTR"/>
    <property type="match status" value="1"/>
</dbReference>
<evidence type="ECO:0000313" key="4">
    <source>
        <dbReference type="EMBL" id="RYB93063.1"/>
    </source>
</evidence>
<protein>
    <submittedName>
        <fullName evidence="4">TetR/AcrR family transcriptional regulator</fullName>
    </submittedName>
</protein>
<keyword evidence="1 2" id="KW-0238">DNA-binding</keyword>
<dbReference type="InterPro" id="IPR001647">
    <property type="entry name" value="HTH_TetR"/>
</dbReference>
<sequence length="230" mass="26040">MGPPVRTLQPLPVERGNILLSERRTAYSARVTTGTGSLREAQKALTRSRIIDAARVVFEQQGYAGASIGLITTEAAINRATFYLHFPDKAAVFREVVALDRMHTDEYWRELNTALMAGTREAMSRWILRLTHWARDNASLMPSKHEAMASDPEFAKEFQPRYDRLSEEIAQFLLTVPADDRPDMKVRVQMLVVMLDQMFFHALVQGVWTGGEDQLLRVATDVCCKALDIE</sequence>
<dbReference type="InterPro" id="IPR023772">
    <property type="entry name" value="DNA-bd_HTH_TetR-type_CS"/>
</dbReference>
<accession>A0A4Q2RZE2</accession>
<gene>
    <name evidence="4" type="ORF">EUA93_01050</name>
</gene>
<dbReference type="Gene3D" id="1.10.357.10">
    <property type="entry name" value="Tetracycline Repressor, domain 2"/>
    <property type="match status" value="1"/>
</dbReference>
<dbReference type="SUPFAM" id="SSF48498">
    <property type="entry name" value="Tetracyclin repressor-like, C-terminal domain"/>
    <property type="match status" value="1"/>
</dbReference>
<reference evidence="4 5" key="1">
    <citation type="submission" date="2019-01" db="EMBL/GenBank/DDBJ databases">
        <title>Novel species of Nocardioides.</title>
        <authorList>
            <person name="Liu Q."/>
            <person name="Xin Y.-H."/>
        </authorList>
    </citation>
    <scope>NUCLEOTIDE SEQUENCE [LARGE SCALE GENOMIC DNA]</scope>
    <source>
        <strain evidence="4 5">CGMCC 4.6882</strain>
    </source>
</reference>
<dbReference type="PROSITE" id="PS50977">
    <property type="entry name" value="HTH_TETR_2"/>
    <property type="match status" value="1"/>
</dbReference>
<feature type="domain" description="HTH tetR-type" evidence="3">
    <location>
        <begin position="44"/>
        <end position="104"/>
    </location>
</feature>
<evidence type="ECO:0000313" key="5">
    <source>
        <dbReference type="Proteomes" id="UP000294071"/>
    </source>
</evidence>
<dbReference type="Pfam" id="PF00440">
    <property type="entry name" value="TetR_N"/>
    <property type="match status" value="1"/>
</dbReference>
<dbReference type="PANTHER" id="PTHR30055:SF226">
    <property type="entry name" value="HTH-TYPE TRANSCRIPTIONAL REGULATOR PKSA"/>
    <property type="match status" value="1"/>
</dbReference>
<dbReference type="GO" id="GO:0003700">
    <property type="term" value="F:DNA-binding transcription factor activity"/>
    <property type="evidence" value="ECO:0007669"/>
    <property type="project" value="TreeGrafter"/>
</dbReference>